<dbReference type="GO" id="GO:0140078">
    <property type="term" value="F:class I DNA-(apurinic or apyrimidinic site) endonuclease activity"/>
    <property type="evidence" value="ECO:0007669"/>
    <property type="project" value="UniProtKB-EC"/>
</dbReference>
<keyword evidence="9" id="KW-0548">Nucleotidyltransferase</keyword>
<dbReference type="CDD" id="cd07436">
    <property type="entry name" value="PHP_PolX"/>
    <property type="match status" value="1"/>
</dbReference>
<dbReference type="Gene3D" id="1.10.150.110">
    <property type="entry name" value="DNA polymerase beta, N-terminal domain-like"/>
    <property type="match status" value="1"/>
</dbReference>
<feature type="domain" description="DNA-directed DNA polymerase X" evidence="24">
    <location>
        <begin position="1"/>
        <end position="315"/>
    </location>
</feature>
<dbReference type="InterPro" id="IPR004013">
    <property type="entry name" value="PHP_dom"/>
</dbReference>
<organism evidence="25 26">
    <name type="scientific">Candidatus Portnoybacteria bacterium RIFCSPHIGHO2_01_FULL_40_12b</name>
    <dbReference type="NCBI Taxonomy" id="1801994"/>
    <lineage>
        <taxon>Bacteria</taxon>
        <taxon>Candidatus Portnoyibacteriota</taxon>
    </lineage>
</organism>
<keyword evidence="7" id="KW-0237">DNA synthesis</keyword>
<evidence type="ECO:0000313" key="26">
    <source>
        <dbReference type="Proteomes" id="UP000176974"/>
    </source>
</evidence>
<dbReference type="AlphaFoldDB" id="A0A1G2FCG3"/>
<evidence type="ECO:0000256" key="15">
    <source>
        <dbReference type="ARBA" id="ARBA00023204"/>
    </source>
</evidence>
<keyword evidence="13" id="KW-0239">DNA-directed DNA polymerase</keyword>
<keyword evidence="11" id="KW-0227">DNA damage</keyword>
<dbReference type="GO" id="GO:0005829">
    <property type="term" value="C:cytosol"/>
    <property type="evidence" value="ECO:0007669"/>
    <property type="project" value="TreeGrafter"/>
</dbReference>
<evidence type="ECO:0000256" key="20">
    <source>
        <dbReference type="ARBA" id="ARBA00045548"/>
    </source>
</evidence>
<dbReference type="Gene3D" id="3.20.20.140">
    <property type="entry name" value="Metal-dependent hydrolases"/>
    <property type="match status" value="1"/>
</dbReference>
<comment type="subcellular location">
    <subcellularLocation>
        <location evidence="2">Cytoplasm</location>
    </subcellularLocation>
</comment>
<protein>
    <recommendedName>
        <fullName evidence="5">DNA polymerase beta</fullName>
        <ecNumber evidence="3">2.7.7.7</ecNumber>
        <ecNumber evidence="4">4.2.99.18</ecNumber>
    </recommendedName>
    <alternativeName>
        <fullName evidence="16">5'-deoxyribose-phosphate lyase</fullName>
    </alternativeName>
    <alternativeName>
        <fullName evidence="17">AP lyase</fullName>
    </alternativeName>
</protein>
<gene>
    <name evidence="25" type="ORF">A2815_02355</name>
</gene>
<dbReference type="Gene3D" id="1.10.150.20">
    <property type="entry name" value="5' to 3' exonuclease, C-terminal subdomain"/>
    <property type="match status" value="1"/>
</dbReference>
<dbReference type="InterPro" id="IPR002008">
    <property type="entry name" value="DNA_pol_X_beta-like"/>
</dbReference>
<dbReference type="PRINTS" id="PR00870">
    <property type="entry name" value="DNAPOLXBETA"/>
</dbReference>
<evidence type="ECO:0000256" key="2">
    <source>
        <dbReference type="ARBA" id="ARBA00004496"/>
    </source>
</evidence>
<dbReference type="NCBIfam" id="NF006375">
    <property type="entry name" value="PRK08609.1"/>
    <property type="match status" value="1"/>
</dbReference>
<dbReference type="InterPro" id="IPR010996">
    <property type="entry name" value="HHH_MUS81"/>
</dbReference>
<dbReference type="InterPro" id="IPR047967">
    <property type="entry name" value="PolX_PHP"/>
</dbReference>
<evidence type="ECO:0000256" key="12">
    <source>
        <dbReference type="ARBA" id="ARBA00022843"/>
    </source>
</evidence>
<dbReference type="InterPro" id="IPR016195">
    <property type="entry name" value="Pol/histidinol_Pase-like"/>
</dbReference>
<evidence type="ECO:0000259" key="23">
    <source>
        <dbReference type="SMART" id="SM00481"/>
    </source>
</evidence>
<feature type="domain" description="Helix-hairpin-helix DNA-binding motif class 1" evidence="22">
    <location>
        <begin position="93"/>
        <end position="112"/>
    </location>
</feature>
<comment type="caution">
    <text evidence="25">The sequence shown here is derived from an EMBL/GenBank/DDBJ whole genome shotgun (WGS) entry which is preliminary data.</text>
</comment>
<feature type="domain" description="Polymerase/histidinol phosphatase N-terminal" evidence="23">
    <location>
        <begin position="339"/>
        <end position="418"/>
    </location>
</feature>
<dbReference type="SUPFAM" id="SSF89550">
    <property type="entry name" value="PHP domain-like"/>
    <property type="match status" value="1"/>
</dbReference>
<dbReference type="FunFam" id="3.20.20.140:FF:000047">
    <property type="entry name" value="PHP domain-containing protein"/>
    <property type="match status" value="1"/>
</dbReference>
<evidence type="ECO:0000256" key="17">
    <source>
        <dbReference type="ARBA" id="ARBA00035726"/>
    </source>
</evidence>
<evidence type="ECO:0000259" key="22">
    <source>
        <dbReference type="SMART" id="SM00278"/>
    </source>
</evidence>
<dbReference type="Pfam" id="PF14716">
    <property type="entry name" value="HHH_8"/>
    <property type="match status" value="1"/>
</dbReference>
<dbReference type="GO" id="GO:0006281">
    <property type="term" value="P:DNA repair"/>
    <property type="evidence" value="ECO:0007669"/>
    <property type="project" value="UniProtKB-KW"/>
</dbReference>
<name>A0A1G2FCG3_9BACT</name>
<evidence type="ECO:0000256" key="13">
    <source>
        <dbReference type="ARBA" id="ARBA00022932"/>
    </source>
</evidence>
<dbReference type="InterPro" id="IPR003141">
    <property type="entry name" value="Pol/His_phosphatase_N"/>
</dbReference>
<dbReference type="EMBL" id="MHMY01000012">
    <property type="protein sequence ID" value="OGZ35310.1"/>
    <property type="molecule type" value="Genomic_DNA"/>
</dbReference>
<dbReference type="PANTHER" id="PTHR36928">
    <property type="entry name" value="PHOSPHATASE YCDX-RELATED"/>
    <property type="match status" value="1"/>
</dbReference>
<dbReference type="InterPro" id="IPR002054">
    <property type="entry name" value="DNA-dir_DNA_pol_X"/>
</dbReference>
<dbReference type="EC" id="4.2.99.18" evidence="4"/>
<dbReference type="InterPro" id="IPR027421">
    <property type="entry name" value="DNA_pol_lamdba_lyase_dom_sf"/>
</dbReference>
<sequence length="570" mass="64598">MRNFELAKIFYEIADFLEIREVEFKPRAYEKAARVLGTLEKDAGEIYKDGGLKALEDIPGVGKHIALKIEEFIKTGRIKEYEKLKKKCPVDMEALTAVEGLGPKMIKVLYQKLKIRNLKDLEKAAKDGKIRKLEKFGEKSEKNILQGIAFLKKGKGRFSLGFVLPLVGKIIRELKELKEVQEISPAGSIRRMKETIGDIDILAISKNPEKVMDFFVNRSGVEKVWAKGPTKSSVRLREGLDCDLRVIKKESFGAALQYFTGNKDHNILTRRLAMNKGLKLNEYGVFRGKKRIAGRTEKEVYQAIGLPYIEPELRTNTGEIEAALKGHLPKIISYNDILGDLQVHTKWSDGSDTIEGIAEAAKKMGYQYIAITDHTGDLKIAGGLDEERLLKQMEEIDKINKKFKNLKILKGCEVNIRKDGSLDMPDEILAKLDIVLAAVHSGFKTDKDSMTKRMIKAMENPNVDVIVHPTGRVLFRRGPYQLDFEEILKAAKRTKTALEINAFPDRLDLKDTDIRQAVEAGIKLVINTDSHHQNQFHYMELGIAQARRGWAEKKDILNTQPVEKLLENFL</sequence>
<dbReference type="Pfam" id="PF02811">
    <property type="entry name" value="PHP"/>
    <property type="match status" value="1"/>
</dbReference>
<evidence type="ECO:0000256" key="19">
    <source>
        <dbReference type="ARBA" id="ARBA00044678"/>
    </source>
</evidence>
<evidence type="ECO:0000256" key="21">
    <source>
        <dbReference type="ARBA" id="ARBA00049244"/>
    </source>
</evidence>
<dbReference type="InterPro" id="IPR050243">
    <property type="entry name" value="PHP_phosphatase"/>
</dbReference>
<feature type="domain" description="Helix-hairpin-helix DNA-binding motif class 1" evidence="22">
    <location>
        <begin position="128"/>
        <end position="147"/>
    </location>
</feature>
<evidence type="ECO:0000256" key="10">
    <source>
        <dbReference type="ARBA" id="ARBA00022705"/>
    </source>
</evidence>
<comment type="catalytic activity">
    <reaction evidence="21">
        <text>DNA(n) + a 2'-deoxyribonucleoside 5'-triphosphate = DNA(n+1) + diphosphate</text>
        <dbReference type="Rhea" id="RHEA:22508"/>
        <dbReference type="Rhea" id="RHEA-COMP:17339"/>
        <dbReference type="Rhea" id="RHEA-COMP:17340"/>
        <dbReference type="ChEBI" id="CHEBI:33019"/>
        <dbReference type="ChEBI" id="CHEBI:61560"/>
        <dbReference type="ChEBI" id="CHEBI:173112"/>
        <dbReference type="EC" id="2.7.7.7"/>
    </reaction>
</comment>
<evidence type="ECO:0000256" key="9">
    <source>
        <dbReference type="ARBA" id="ARBA00022695"/>
    </source>
</evidence>
<evidence type="ECO:0000256" key="1">
    <source>
        <dbReference type="ARBA" id="ARBA00001946"/>
    </source>
</evidence>
<evidence type="ECO:0000256" key="4">
    <source>
        <dbReference type="ARBA" id="ARBA00012720"/>
    </source>
</evidence>
<dbReference type="SMART" id="SM00278">
    <property type="entry name" value="HhH1"/>
    <property type="match status" value="3"/>
</dbReference>
<dbReference type="Gene3D" id="3.30.210.10">
    <property type="entry name" value="DNA polymerase, thumb domain"/>
    <property type="match status" value="1"/>
</dbReference>
<evidence type="ECO:0000256" key="18">
    <source>
        <dbReference type="ARBA" id="ARBA00044632"/>
    </source>
</evidence>
<dbReference type="InterPro" id="IPR029398">
    <property type="entry name" value="PolB_thumb"/>
</dbReference>
<dbReference type="Pfam" id="PF14791">
    <property type="entry name" value="DNA_pol_B_thumb"/>
    <property type="match status" value="1"/>
</dbReference>
<dbReference type="PANTHER" id="PTHR36928:SF1">
    <property type="entry name" value="PHOSPHATASE YCDX-RELATED"/>
    <property type="match status" value="1"/>
</dbReference>
<feature type="domain" description="Helix-hairpin-helix DNA-binding motif class 1" evidence="22">
    <location>
        <begin position="53"/>
        <end position="72"/>
    </location>
</feature>
<keyword evidence="12" id="KW-0832">Ubl conjugation</keyword>
<dbReference type="GO" id="GO:0003887">
    <property type="term" value="F:DNA-directed DNA polymerase activity"/>
    <property type="evidence" value="ECO:0007669"/>
    <property type="project" value="UniProtKB-KW"/>
</dbReference>
<dbReference type="InterPro" id="IPR003583">
    <property type="entry name" value="Hlx-hairpin-Hlx_DNA-bd_motif"/>
</dbReference>
<keyword evidence="6" id="KW-0488">Methylation</keyword>
<dbReference type="SUPFAM" id="SSF47802">
    <property type="entry name" value="DNA polymerase beta, N-terminal domain-like"/>
    <property type="match status" value="1"/>
</dbReference>
<dbReference type="PIRSF" id="PIRSF005047">
    <property type="entry name" value="UCP005047_YshC"/>
    <property type="match status" value="1"/>
</dbReference>
<dbReference type="SMART" id="SM00481">
    <property type="entry name" value="POLIIIAc"/>
    <property type="match status" value="1"/>
</dbReference>
<dbReference type="GO" id="GO:0008270">
    <property type="term" value="F:zinc ion binding"/>
    <property type="evidence" value="ECO:0007669"/>
    <property type="project" value="TreeGrafter"/>
</dbReference>
<dbReference type="SMART" id="SM00483">
    <property type="entry name" value="POLXc"/>
    <property type="match status" value="1"/>
</dbReference>
<keyword evidence="14" id="KW-0915">Sodium</keyword>
<evidence type="ECO:0000256" key="16">
    <source>
        <dbReference type="ARBA" id="ARBA00035717"/>
    </source>
</evidence>
<evidence type="ECO:0000256" key="7">
    <source>
        <dbReference type="ARBA" id="ARBA00022634"/>
    </source>
</evidence>
<comment type="function">
    <text evidence="20">Repair polymerase that plays a key role in base-excision repair. During this process, the damaged base is excised by specific DNA glycosylases, the DNA backbone is nicked at the abasic site by an apurinic/apyrimidic (AP) endonuclease, and POLB removes 5'-deoxyribose-phosphate from the preincised AP site acting as a 5'-deoxyribose-phosphate lyase (5'-dRP lyase); through its DNA polymerase activity, it adds one nucleotide to the 3' end of the arising single-nucleotide gap. Conducts 'gap-filling' DNA synthesis in a stepwise distributive fashion rather than in a processive fashion as for other DNA polymerases. It is also able to cleave sugar-phosphate bonds 3' to an intact AP site, acting as an AP lyase.</text>
</comment>
<keyword evidence="15" id="KW-0234">DNA repair</keyword>
<dbReference type="GO" id="GO:0003677">
    <property type="term" value="F:DNA binding"/>
    <property type="evidence" value="ECO:0007669"/>
    <property type="project" value="InterPro"/>
</dbReference>
<dbReference type="InterPro" id="IPR043519">
    <property type="entry name" value="NT_sf"/>
</dbReference>
<keyword evidence="8" id="KW-0808">Transferase</keyword>
<comment type="catalytic activity">
    <reaction evidence="18">
        <text>2'-deoxyribonucleotide-(2'-deoxyribose 5'-phosphate)-2'-deoxyribonucleotide-DNA = a 3'-end 2'-deoxyribonucleotide-(2,3-dehydro-2,3-deoxyribose 5'-phosphate)-DNA + a 5'-end 5'-phospho-2'-deoxyribonucleoside-DNA + H(+)</text>
        <dbReference type="Rhea" id="RHEA:66592"/>
        <dbReference type="Rhea" id="RHEA-COMP:13180"/>
        <dbReference type="Rhea" id="RHEA-COMP:16897"/>
        <dbReference type="Rhea" id="RHEA-COMP:17067"/>
        <dbReference type="ChEBI" id="CHEBI:15378"/>
        <dbReference type="ChEBI" id="CHEBI:136412"/>
        <dbReference type="ChEBI" id="CHEBI:157695"/>
        <dbReference type="ChEBI" id="CHEBI:167181"/>
        <dbReference type="EC" id="4.2.99.18"/>
    </reaction>
</comment>
<accession>A0A1G2FCG3</accession>
<evidence type="ECO:0000256" key="6">
    <source>
        <dbReference type="ARBA" id="ARBA00022481"/>
    </source>
</evidence>
<evidence type="ECO:0000256" key="3">
    <source>
        <dbReference type="ARBA" id="ARBA00012417"/>
    </source>
</evidence>
<dbReference type="Proteomes" id="UP000176974">
    <property type="component" value="Unassembled WGS sequence"/>
</dbReference>
<evidence type="ECO:0000256" key="11">
    <source>
        <dbReference type="ARBA" id="ARBA00022763"/>
    </source>
</evidence>
<dbReference type="InterPro" id="IPR037160">
    <property type="entry name" value="DNA_Pol_thumb_sf"/>
</dbReference>
<evidence type="ECO:0000313" key="25">
    <source>
        <dbReference type="EMBL" id="OGZ35310.1"/>
    </source>
</evidence>
<evidence type="ECO:0000259" key="24">
    <source>
        <dbReference type="SMART" id="SM00483"/>
    </source>
</evidence>
<dbReference type="SUPFAM" id="SSF81301">
    <property type="entry name" value="Nucleotidyltransferase"/>
    <property type="match status" value="1"/>
</dbReference>
<keyword evidence="10" id="KW-0235">DNA replication</keyword>
<evidence type="ECO:0000256" key="5">
    <source>
        <dbReference type="ARBA" id="ARBA00020020"/>
    </source>
</evidence>
<dbReference type="GO" id="GO:0042578">
    <property type="term" value="F:phosphoric ester hydrolase activity"/>
    <property type="evidence" value="ECO:0007669"/>
    <property type="project" value="TreeGrafter"/>
</dbReference>
<comment type="catalytic activity">
    <reaction evidence="19">
        <text>a 5'-end 2'-deoxyribose-2'-deoxyribonucleotide-DNA = (2E,4S)-4-hydroxypenten-2-al-5-phosphate + a 5'-end 5'-phospho-2'-deoxyribonucleoside-DNA + H(+)</text>
        <dbReference type="Rhea" id="RHEA:76255"/>
        <dbReference type="Rhea" id="RHEA-COMP:13180"/>
        <dbReference type="Rhea" id="RHEA-COMP:18657"/>
        <dbReference type="ChEBI" id="CHEBI:15378"/>
        <dbReference type="ChEBI" id="CHEBI:136412"/>
        <dbReference type="ChEBI" id="CHEBI:195194"/>
        <dbReference type="ChEBI" id="CHEBI:195195"/>
    </reaction>
</comment>
<dbReference type="Pfam" id="PF14520">
    <property type="entry name" value="HHH_5"/>
    <property type="match status" value="1"/>
</dbReference>
<evidence type="ECO:0000256" key="14">
    <source>
        <dbReference type="ARBA" id="ARBA00023053"/>
    </source>
</evidence>
<evidence type="ECO:0000256" key="8">
    <source>
        <dbReference type="ARBA" id="ARBA00022679"/>
    </source>
</evidence>
<dbReference type="EC" id="2.7.7.7" evidence="3"/>
<dbReference type="CDD" id="cd00141">
    <property type="entry name" value="NT_POLXc"/>
    <property type="match status" value="1"/>
</dbReference>
<proteinExistence type="predicted"/>
<dbReference type="InterPro" id="IPR022311">
    <property type="entry name" value="PolX-like"/>
</dbReference>
<dbReference type="Gene3D" id="3.30.460.10">
    <property type="entry name" value="Beta Polymerase, domain 2"/>
    <property type="match status" value="1"/>
</dbReference>
<comment type="cofactor">
    <cofactor evidence="1">
        <name>Mg(2+)</name>
        <dbReference type="ChEBI" id="CHEBI:18420"/>
    </cofactor>
</comment>
<reference evidence="25 26" key="1">
    <citation type="journal article" date="2016" name="Nat. Commun.">
        <title>Thousands of microbial genomes shed light on interconnected biogeochemical processes in an aquifer system.</title>
        <authorList>
            <person name="Anantharaman K."/>
            <person name="Brown C.T."/>
            <person name="Hug L.A."/>
            <person name="Sharon I."/>
            <person name="Castelle C.J."/>
            <person name="Probst A.J."/>
            <person name="Thomas B.C."/>
            <person name="Singh A."/>
            <person name="Wilkins M.J."/>
            <person name="Karaoz U."/>
            <person name="Brodie E.L."/>
            <person name="Williams K.H."/>
            <person name="Hubbard S.S."/>
            <person name="Banfield J.F."/>
        </authorList>
    </citation>
    <scope>NUCLEOTIDE SEQUENCE [LARGE SCALE GENOMIC DNA]</scope>
</reference>